<gene>
    <name evidence="1" type="ORF">ROE7235_00188</name>
</gene>
<proteinExistence type="predicted"/>
<reference evidence="2" key="1">
    <citation type="submission" date="2018-08" db="EMBL/GenBank/DDBJ databases">
        <authorList>
            <person name="Rodrigo-Torres L."/>
            <person name="Arahal R. D."/>
            <person name="Lucena T."/>
        </authorList>
    </citation>
    <scope>NUCLEOTIDE SEQUENCE [LARGE SCALE GENOMIC DNA]</scope>
    <source>
        <strain evidence="2">CECT 7235</strain>
    </source>
</reference>
<evidence type="ECO:0000313" key="2">
    <source>
        <dbReference type="Proteomes" id="UP000272908"/>
    </source>
</evidence>
<dbReference type="AlphaFoldDB" id="A0A3B0MR79"/>
<organism evidence="1 2">
    <name type="scientific">Roseinatronobacter ekhonensis</name>
    <dbReference type="NCBI Taxonomy" id="254356"/>
    <lineage>
        <taxon>Bacteria</taxon>
        <taxon>Pseudomonadati</taxon>
        <taxon>Pseudomonadota</taxon>
        <taxon>Alphaproteobacteria</taxon>
        <taxon>Rhodobacterales</taxon>
        <taxon>Paracoccaceae</taxon>
        <taxon>Roseinatronobacter</taxon>
    </lineage>
</organism>
<keyword evidence="2" id="KW-1185">Reference proteome</keyword>
<dbReference type="Proteomes" id="UP000272908">
    <property type="component" value="Unassembled WGS sequence"/>
</dbReference>
<name>A0A3B0MR79_9RHOB</name>
<dbReference type="EMBL" id="UIHC01000001">
    <property type="protein sequence ID" value="SUZ30466.1"/>
    <property type="molecule type" value="Genomic_DNA"/>
</dbReference>
<dbReference type="AntiFam" id="ANF00041">
    <property type="entry name" value="Antisense to RNaseP"/>
</dbReference>
<evidence type="ECO:0000313" key="1">
    <source>
        <dbReference type="EMBL" id="SUZ30466.1"/>
    </source>
</evidence>
<sequence length="144" mass="15253">MRMVCKPGSVREACAPLDDHSSAPVLARGGQAANPDLGLKRPCGGILTDRPRVKSLFDIAPGGACHAGPVARPAVGSYPTVSPLPCMHGGLFSVALSLGLPRPGVTRHRRFMEPGLSSRARPRGHPTIRIGLAHMLRTRAGQWR</sequence>
<accession>A0A3B0MR79</accession>
<protein>
    <submittedName>
        <fullName evidence="1">Uncharacterized protein</fullName>
    </submittedName>
</protein>